<name>A0ABW5BT49_9BACI</name>
<dbReference type="PANTHER" id="PTHR35788">
    <property type="entry name" value="EXPORTED PROTEIN-RELATED"/>
    <property type="match status" value="1"/>
</dbReference>
<reference evidence="2" key="1">
    <citation type="journal article" date="2019" name="Int. J. Syst. Evol. Microbiol.">
        <title>The Global Catalogue of Microorganisms (GCM) 10K type strain sequencing project: providing services to taxonomists for standard genome sequencing and annotation.</title>
        <authorList>
            <consortium name="The Broad Institute Genomics Platform"/>
            <consortium name="The Broad Institute Genome Sequencing Center for Infectious Disease"/>
            <person name="Wu L."/>
            <person name="Ma J."/>
        </authorList>
    </citation>
    <scope>NUCLEOTIDE SEQUENCE [LARGE SCALE GENOMIC DNA]</scope>
    <source>
        <strain evidence="2">CGMCC 1.15474</strain>
    </source>
</reference>
<dbReference type="RefSeq" id="WP_247341165.1">
    <property type="nucleotide sequence ID" value="NZ_CP095550.1"/>
</dbReference>
<proteinExistence type="predicted"/>
<sequence length="300" mass="33884">MKYLLTILMIMIQPSVQSENLSVTFEGKEITSLHRSELALPSFEGEFIDQEKLDEFTASLESIVYEPPYNAYLDDHGQIKSEKMGHKLDQEKWKSIVYATYLQKGSTSIEVPVKTVYPKVDSELLASIKAKLISHYVTYFNSRNMERSHNIKLASEAINNHVVFPGETFSFNAVVGKRTIEKGYLPAPVIVRGELSEGIGGGICQVSSTLFNAVDQAGVKIIERYSHSRRVPYVPSKRDATVSWYGPDFTFENEHNQPLLIQSKVYGGQLVIKVYSSETLEIKQQNIQSAPNQLPEEERL</sequence>
<evidence type="ECO:0000313" key="1">
    <source>
        <dbReference type="EMBL" id="MFD2213273.1"/>
    </source>
</evidence>
<keyword evidence="2" id="KW-1185">Reference proteome</keyword>
<dbReference type="PANTHER" id="PTHR35788:SF1">
    <property type="entry name" value="EXPORTED PROTEIN"/>
    <property type="match status" value="1"/>
</dbReference>
<dbReference type="EMBL" id="JBHUIK010000001">
    <property type="protein sequence ID" value="MFD2213273.1"/>
    <property type="molecule type" value="Genomic_DNA"/>
</dbReference>
<dbReference type="Pfam" id="PF04294">
    <property type="entry name" value="VanW"/>
    <property type="match status" value="1"/>
</dbReference>
<gene>
    <name evidence="1" type="ORF">ACFSKK_06035</name>
</gene>
<evidence type="ECO:0000313" key="2">
    <source>
        <dbReference type="Proteomes" id="UP001597318"/>
    </source>
</evidence>
<accession>A0ABW5BT49</accession>
<dbReference type="InterPro" id="IPR007391">
    <property type="entry name" value="Vancomycin_resist_VanW"/>
</dbReference>
<organism evidence="1 2">
    <name type="scientific">Metabacillus endolithicus</name>
    <dbReference type="NCBI Taxonomy" id="1535204"/>
    <lineage>
        <taxon>Bacteria</taxon>
        <taxon>Bacillati</taxon>
        <taxon>Bacillota</taxon>
        <taxon>Bacilli</taxon>
        <taxon>Bacillales</taxon>
        <taxon>Bacillaceae</taxon>
        <taxon>Metabacillus</taxon>
    </lineage>
</organism>
<dbReference type="Proteomes" id="UP001597318">
    <property type="component" value="Unassembled WGS sequence"/>
</dbReference>
<dbReference type="InterPro" id="IPR052913">
    <property type="entry name" value="Glycopeptide_resist_protein"/>
</dbReference>
<comment type="caution">
    <text evidence="1">The sequence shown here is derived from an EMBL/GenBank/DDBJ whole genome shotgun (WGS) entry which is preliminary data.</text>
</comment>
<protein>
    <submittedName>
        <fullName evidence="1">VanW family protein</fullName>
    </submittedName>
</protein>